<organism evidence="7 8">
    <name type="scientific">Bifidobacterium catenulatum PV20-2</name>
    <dbReference type="NCBI Taxonomy" id="1447716"/>
    <lineage>
        <taxon>Bacteria</taxon>
        <taxon>Bacillati</taxon>
        <taxon>Actinomycetota</taxon>
        <taxon>Actinomycetes</taxon>
        <taxon>Bifidobacteriales</taxon>
        <taxon>Bifidobacteriaceae</taxon>
        <taxon>Bifidobacterium</taxon>
    </lineage>
</organism>
<dbReference type="InterPro" id="IPR006127">
    <property type="entry name" value="ZnuA-like"/>
</dbReference>
<reference evidence="7 8" key="1">
    <citation type="journal article" date="2015" name="Genome Announc.">
        <title>Complete and Assembled Genome Sequence of Bifidobacterium kashiwanohense PV20-2, Isolated from the Feces of an Anemic Kenyan Infant.</title>
        <authorList>
            <person name="Vazquez-Gutierrez P."/>
            <person name="Lacroix C."/>
            <person name="Chassard C."/>
            <person name="Klumpp J."/>
            <person name="Jans C."/>
            <person name="Stevens M.J."/>
        </authorList>
    </citation>
    <scope>NUCLEOTIDE SEQUENCE [LARGE SCALE GENOMIC DNA]</scope>
    <source>
        <strain evidence="7 8">PV20-2</strain>
    </source>
</reference>
<dbReference type="SUPFAM" id="SSF53807">
    <property type="entry name" value="Helical backbone' metal receptor"/>
    <property type="match status" value="1"/>
</dbReference>
<feature type="signal peptide" evidence="6">
    <location>
        <begin position="1"/>
        <end position="26"/>
    </location>
</feature>
<dbReference type="PANTHER" id="PTHR42953">
    <property type="entry name" value="HIGH-AFFINITY ZINC UPTAKE SYSTEM PROTEIN ZNUA-RELATED"/>
    <property type="match status" value="1"/>
</dbReference>
<dbReference type="GO" id="GO:0030001">
    <property type="term" value="P:metal ion transport"/>
    <property type="evidence" value="ECO:0007669"/>
    <property type="project" value="InterPro"/>
</dbReference>
<keyword evidence="2" id="KW-0813">Transport</keyword>
<dbReference type="GO" id="GO:0046872">
    <property type="term" value="F:metal ion binding"/>
    <property type="evidence" value="ECO:0007669"/>
    <property type="project" value="UniProtKB-KW"/>
</dbReference>
<dbReference type="HOGENOM" id="CLU_016838_0_1_11"/>
<evidence type="ECO:0000313" key="7">
    <source>
        <dbReference type="EMBL" id="AIZ14374.1"/>
    </source>
</evidence>
<evidence type="ECO:0000256" key="4">
    <source>
        <dbReference type="ARBA" id="ARBA00022729"/>
    </source>
</evidence>
<gene>
    <name evidence="7" type="ORF">AH68_04025</name>
</gene>
<evidence type="ECO:0000256" key="5">
    <source>
        <dbReference type="SAM" id="MobiDB-lite"/>
    </source>
</evidence>
<dbReference type="Proteomes" id="UP000030625">
    <property type="component" value="Chromosome"/>
</dbReference>
<name>A0A0A7I6D8_9BIFI</name>
<evidence type="ECO:0000256" key="6">
    <source>
        <dbReference type="SAM" id="SignalP"/>
    </source>
</evidence>
<keyword evidence="4 6" id="KW-0732">Signal</keyword>
<feature type="compositionally biased region" description="Polar residues" evidence="5">
    <location>
        <begin position="316"/>
        <end position="346"/>
    </location>
</feature>
<feature type="chain" id="PRO_5039251187" evidence="6">
    <location>
        <begin position="27"/>
        <end position="361"/>
    </location>
</feature>
<dbReference type="GO" id="GO:0030313">
    <property type="term" value="C:cell envelope"/>
    <property type="evidence" value="ECO:0007669"/>
    <property type="project" value="UniProtKB-SubCell"/>
</dbReference>
<evidence type="ECO:0000256" key="2">
    <source>
        <dbReference type="ARBA" id="ARBA00022448"/>
    </source>
</evidence>
<keyword evidence="3" id="KW-0479">Metal-binding</keyword>
<dbReference type="InterPro" id="IPR050492">
    <property type="entry name" value="Bact_metal-bind_prot9"/>
</dbReference>
<proteinExistence type="predicted"/>
<protein>
    <submittedName>
        <fullName evidence="7">ABC transporter substrate-binding protein</fullName>
    </submittedName>
</protein>
<evidence type="ECO:0000256" key="1">
    <source>
        <dbReference type="ARBA" id="ARBA00004196"/>
    </source>
</evidence>
<comment type="subcellular location">
    <subcellularLocation>
        <location evidence="1">Cell envelope</location>
    </subcellularLocation>
</comment>
<dbReference type="PANTHER" id="PTHR42953:SF1">
    <property type="entry name" value="METAL-BINDING PROTEIN HI_0362-RELATED"/>
    <property type="match status" value="1"/>
</dbReference>
<dbReference type="PROSITE" id="PS51257">
    <property type="entry name" value="PROKAR_LIPOPROTEIN"/>
    <property type="match status" value="1"/>
</dbReference>
<dbReference type="Pfam" id="PF01297">
    <property type="entry name" value="ZnuA"/>
    <property type="match status" value="1"/>
</dbReference>
<dbReference type="EMBL" id="CP007456">
    <property type="protein sequence ID" value="AIZ14374.1"/>
    <property type="molecule type" value="Genomic_DNA"/>
</dbReference>
<dbReference type="STRING" id="1447716.AH68_04025"/>
<sequence length="361" mass="38881">MCMHKRSSLRAFAAGLTLCMTFGMTACSGGSSSQKDDASADSDAQTEQITPIEVVASVNQWGSLAEQIGGVHVKVTSILSSTDVDAHDFEPRTDDIGKIQQAQVAVSNGAGYDAWATKNLSKDTVSVSAAQMVGAIEGDNPHLWFSSDARNAMAKELADTYSRIMPAQKKYFNNKLTAWNRREKKIEKDMKAFSDTHKNSSYAATEPVAYYLLSDMGFTDNTPEGYLQSAGTGSEPTPDDLQEFQELLEKHKVDVLINDTQSANDATNTLTGTAYKSDVPVLDISEQMPSDCKSLTSWIRSLILSLNDMFAKQSDADTSSNAGSGSTDSTDPANSSDADDSQTANESNDESSDSPQPNPRK</sequence>
<dbReference type="AlphaFoldDB" id="A0A0A7I6D8"/>
<feature type="region of interest" description="Disordered" evidence="5">
    <location>
        <begin position="314"/>
        <end position="361"/>
    </location>
</feature>
<evidence type="ECO:0000313" key="8">
    <source>
        <dbReference type="Proteomes" id="UP000030625"/>
    </source>
</evidence>
<accession>A0A0A7I6D8</accession>
<dbReference type="RefSeq" id="WP_039197846.1">
    <property type="nucleotide sequence ID" value="NZ_CP007456.1"/>
</dbReference>
<dbReference type="Gene3D" id="3.40.50.1980">
    <property type="entry name" value="Nitrogenase molybdenum iron protein domain"/>
    <property type="match status" value="2"/>
</dbReference>
<dbReference type="KEGG" id="bka:AH68_04025"/>
<evidence type="ECO:0000256" key="3">
    <source>
        <dbReference type="ARBA" id="ARBA00022723"/>
    </source>
</evidence>